<dbReference type="HOGENOM" id="CLU_141518_0_0_6"/>
<reference evidence="2 3" key="1">
    <citation type="submission" date="2006-02" db="EMBL/GenBank/DDBJ databases">
        <authorList>
            <person name="Pinhassi J."/>
            <person name="Pedros-Alio C."/>
            <person name="Ferriera S."/>
            <person name="Johnson J."/>
            <person name="Kravitz S."/>
            <person name="Halpern A."/>
            <person name="Remington K."/>
            <person name="Beeson K."/>
            <person name="Tran B."/>
            <person name="Rogers Y.-H."/>
            <person name="Friedman R."/>
            <person name="Venter J.C."/>
        </authorList>
    </citation>
    <scope>NUCLEOTIDE SEQUENCE [LARGE SCALE GENOMIC DNA]</scope>
    <source>
        <strain evidence="2 3">MED297</strain>
    </source>
</reference>
<keyword evidence="1" id="KW-0812">Transmembrane</keyword>
<keyword evidence="3" id="KW-1185">Reference proteome</keyword>
<name>A4BH06_9GAMM</name>
<gene>
    <name evidence="2" type="ORF">MED297_03070</name>
</gene>
<feature type="transmembrane region" description="Helical" evidence="1">
    <location>
        <begin position="15"/>
        <end position="35"/>
    </location>
</feature>
<organism evidence="2 3">
    <name type="scientific">Reinekea blandensis MED297</name>
    <dbReference type="NCBI Taxonomy" id="314283"/>
    <lineage>
        <taxon>Bacteria</taxon>
        <taxon>Pseudomonadati</taxon>
        <taxon>Pseudomonadota</taxon>
        <taxon>Gammaproteobacteria</taxon>
        <taxon>Oceanospirillales</taxon>
        <taxon>Saccharospirillaceae</taxon>
        <taxon>Reinekea</taxon>
    </lineage>
</organism>
<dbReference type="AlphaFoldDB" id="A4BH06"/>
<dbReference type="Proteomes" id="UP000005953">
    <property type="component" value="Unassembled WGS sequence"/>
</dbReference>
<comment type="caution">
    <text evidence="2">The sequence shown here is derived from an EMBL/GenBank/DDBJ whole genome shotgun (WGS) entry which is preliminary data.</text>
</comment>
<protein>
    <submittedName>
        <fullName evidence="2">Putative orphan protein putative membrane protein</fullName>
    </submittedName>
</protein>
<proteinExistence type="predicted"/>
<accession>A4BH06</accession>
<dbReference type="EMBL" id="AAOE01000018">
    <property type="protein sequence ID" value="EAR08652.1"/>
    <property type="molecule type" value="Genomic_DNA"/>
</dbReference>
<evidence type="ECO:0000256" key="1">
    <source>
        <dbReference type="SAM" id="Phobius"/>
    </source>
</evidence>
<evidence type="ECO:0000313" key="2">
    <source>
        <dbReference type="EMBL" id="EAR08652.1"/>
    </source>
</evidence>
<keyword evidence="1" id="KW-0472">Membrane</keyword>
<keyword evidence="1" id="KW-1133">Transmembrane helix</keyword>
<evidence type="ECO:0000313" key="3">
    <source>
        <dbReference type="Proteomes" id="UP000005953"/>
    </source>
</evidence>
<sequence>MGTLLWTAQTPFENHVWIALFFLVLVAVLFSSLTIKVDDQSVVWYFGPRFWKKKIALSDIKAVAAVATKWYWGYGIRLTPEGWLYTVSGLSAVKVELHSGQVVLLGSTDVNGLMNALGHS</sequence>